<organism evidence="1 2">
    <name type="scientific">Testicularia cyperi</name>
    <dbReference type="NCBI Taxonomy" id="1882483"/>
    <lineage>
        <taxon>Eukaryota</taxon>
        <taxon>Fungi</taxon>
        <taxon>Dikarya</taxon>
        <taxon>Basidiomycota</taxon>
        <taxon>Ustilaginomycotina</taxon>
        <taxon>Ustilaginomycetes</taxon>
        <taxon>Ustilaginales</taxon>
        <taxon>Anthracoideaceae</taxon>
        <taxon>Testicularia</taxon>
    </lineage>
</organism>
<dbReference type="InParanoid" id="A0A317XLJ2"/>
<reference evidence="1 2" key="1">
    <citation type="journal article" date="2018" name="Mol. Biol. Evol.">
        <title>Broad Genomic Sampling Reveals a Smut Pathogenic Ancestry of the Fungal Clade Ustilaginomycotina.</title>
        <authorList>
            <person name="Kijpornyongpan T."/>
            <person name="Mondo S.J."/>
            <person name="Barry K."/>
            <person name="Sandor L."/>
            <person name="Lee J."/>
            <person name="Lipzen A."/>
            <person name="Pangilinan J."/>
            <person name="LaButti K."/>
            <person name="Hainaut M."/>
            <person name="Henrissat B."/>
            <person name="Grigoriev I.V."/>
            <person name="Spatafora J.W."/>
            <person name="Aime M.C."/>
        </authorList>
    </citation>
    <scope>NUCLEOTIDE SEQUENCE [LARGE SCALE GENOMIC DNA]</scope>
    <source>
        <strain evidence="1 2">MCA 3645</strain>
    </source>
</reference>
<dbReference type="AlphaFoldDB" id="A0A317XLJ2"/>
<protein>
    <submittedName>
        <fullName evidence="1">Uncharacterized protein</fullName>
    </submittedName>
</protein>
<keyword evidence="2" id="KW-1185">Reference proteome</keyword>
<dbReference type="Proteomes" id="UP000246740">
    <property type="component" value="Unassembled WGS sequence"/>
</dbReference>
<dbReference type="EMBL" id="KZ819197">
    <property type="protein sequence ID" value="PWY98672.1"/>
    <property type="molecule type" value="Genomic_DNA"/>
</dbReference>
<proteinExistence type="predicted"/>
<accession>A0A317XLJ2</accession>
<gene>
    <name evidence="1" type="ORF">BCV70DRAFT_25780</name>
</gene>
<evidence type="ECO:0000313" key="2">
    <source>
        <dbReference type="Proteomes" id="UP000246740"/>
    </source>
</evidence>
<name>A0A317XLJ2_9BASI</name>
<sequence>MQWSDRSEKLTGLTGRDVVCVCSGFCSTCPNHRRKIQDPPTGPLLTPSTSDCIPRQTDVRLARSGPRQPRGLCTSILQPGTLWSISSVPAKPSHFLLTGLCKKEMFSICAIMTKRHRRACPSCIVGSQLFPSSLFLVHFFARSAERSQPRDQKKSVYFAWEQRKKALKFSSARVAGAVSSIFSSRSLSLDLSFFWSSS</sequence>
<evidence type="ECO:0000313" key="1">
    <source>
        <dbReference type="EMBL" id="PWY98672.1"/>
    </source>
</evidence>